<dbReference type="InterPro" id="IPR014710">
    <property type="entry name" value="RmlC-like_jellyroll"/>
</dbReference>
<evidence type="ECO:0000259" key="2">
    <source>
        <dbReference type="Pfam" id="PF07883"/>
    </source>
</evidence>
<dbReference type="InterPro" id="IPR013096">
    <property type="entry name" value="Cupin_2"/>
</dbReference>
<keyword evidence="1" id="KW-0479">Metal-binding</keyword>
<evidence type="ECO:0000313" key="4">
    <source>
        <dbReference type="Proteomes" id="UP000297737"/>
    </source>
</evidence>
<dbReference type="SUPFAM" id="SSF51182">
    <property type="entry name" value="RmlC-like cupins"/>
    <property type="match status" value="1"/>
</dbReference>
<dbReference type="PANTHER" id="PTHR35848">
    <property type="entry name" value="OXALATE-BINDING PROTEIN"/>
    <property type="match status" value="1"/>
</dbReference>
<dbReference type="AlphaFoldDB" id="A0A4Y9EP54"/>
<gene>
    <name evidence="3" type="ORF">EUV02_06610</name>
</gene>
<accession>A0A4Y9EP54</accession>
<dbReference type="OrthoDB" id="5290459at2"/>
<proteinExistence type="predicted"/>
<comment type="caution">
    <text evidence="3">The sequence shown here is derived from an EMBL/GenBank/DDBJ whole genome shotgun (WGS) entry which is preliminary data.</text>
</comment>
<sequence length="148" mass="15766">MPKVDLDALPVLGGSGYLPPYAQAVAGRSRRAVADDLLAFGANLVRLEPGAWSSQRHWHTAEDELVIMVSGEAVLIEDGGETLLRPGDIATFPRGVANGHHLVNRTSADVVFLAVGNDAPDTDECHYPDIDMFWSGATGFVRKSGEPG</sequence>
<evidence type="ECO:0000256" key="1">
    <source>
        <dbReference type="ARBA" id="ARBA00022723"/>
    </source>
</evidence>
<dbReference type="PANTHER" id="PTHR35848:SF9">
    <property type="entry name" value="SLL1358 PROTEIN"/>
    <property type="match status" value="1"/>
</dbReference>
<organism evidence="3 4">
    <name type="scientific">Glacieibacterium arshaanense</name>
    <dbReference type="NCBI Taxonomy" id="2511025"/>
    <lineage>
        <taxon>Bacteria</taxon>
        <taxon>Pseudomonadati</taxon>
        <taxon>Pseudomonadota</taxon>
        <taxon>Alphaproteobacteria</taxon>
        <taxon>Sphingomonadales</taxon>
        <taxon>Sphingosinicellaceae</taxon>
        <taxon>Glacieibacterium</taxon>
    </lineage>
</organism>
<feature type="domain" description="Cupin type-2" evidence="2">
    <location>
        <begin position="44"/>
        <end position="115"/>
    </location>
</feature>
<protein>
    <submittedName>
        <fullName evidence="3">Cupin domain-containing protein</fullName>
    </submittedName>
</protein>
<dbReference type="EMBL" id="SIHO01000002">
    <property type="protein sequence ID" value="TFU03832.1"/>
    <property type="molecule type" value="Genomic_DNA"/>
</dbReference>
<dbReference type="Gene3D" id="2.60.120.10">
    <property type="entry name" value="Jelly Rolls"/>
    <property type="match status" value="1"/>
</dbReference>
<dbReference type="GO" id="GO:0046872">
    <property type="term" value="F:metal ion binding"/>
    <property type="evidence" value="ECO:0007669"/>
    <property type="project" value="UniProtKB-KW"/>
</dbReference>
<evidence type="ECO:0000313" key="3">
    <source>
        <dbReference type="EMBL" id="TFU03832.1"/>
    </source>
</evidence>
<reference evidence="3 4" key="1">
    <citation type="submission" date="2019-02" db="EMBL/GenBank/DDBJ databases">
        <title>Polymorphobacter sp. isolated from the lake at the Tibet of China.</title>
        <authorList>
            <person name="Li A."/>
        </authorList>
    </citation>
    <scope>NUCLEOTIDE SEQUENCE [LARGE SCALE GENOMIC DNA]</scope>
    <source>
        <strain evidence="3 4">DJ1R-1</strain>
    </source>
</reference>
<dbReference type="CDD" id="cd02224">
    <property type="entry name" value="cupin_SPO2919-like"/>
    <property type="match status" value="1"/>
</dbReference>
<keyword evidence="4" id="KW-1185">Reference proteome</keyword>
<name>A0A4Y9EP54_9SPHN</name>
<dbReference type="Proteomes" id="UP000297737">
    <property type="component" value="Unassembled WGS sequence"/>
</dbReference>
<dbReference type="InterPro" id="IPR011051">
    <property type="entry name" value="RmlC_Cupin_sf"/>
</dbReference>
<dbReference type="InterPro" id="IPR051610">
    <property type="entry name" value="GPI/OXD"/>
</dbReference>
<dbReference type="Pfam" id="PF07883">
    <property type="entry name" value="Cupin_2"/>
    <property type="match status" value="1"/>
</dbReference>